<dbReference type="PANTHER" id="PTHR43179:SF12">
    <property type="entry name" value="GALACTOFURANOSYLTRANSFERASE GLFT2"/>
    <property type="match status" value="1"/>
</dbReference>
<feature type="domain" description="Glycosyltransferase 2-like" evidence="5">
    <location>
        <begin position="12"/>
        <end position="129"/>
    </location>
</feature>
<keyword evidence="4" id="KW-0472">Membrane</keyword>
<evidence type="ECO:0000259" key="5">
    <source>
        <dbReference type="Pfam" id="PF00535"/>
    </source>
</evidence>
<accession>E4TJ34</accession>
<name>E4TJ34_CALNY</name>
<dbReference type="HOGENOM" id="CLU_023845_4_1_0"/>
<dbReference type="Gene3D" id="3.90.550.10">
    <property type="entry name" value="Spore Coat Polysaccharide Biosynthesis Protein SpsA, Chain A"/>
    <property type="match status" value="1"/>
</dbReference>
<evidence type="ECO:0000256" key="1">
    <source>
        <dbReference type="ARBA" id="ARBA00006739"/>
    </source>
</evidence>
<dbReference type="SUPFAM" id="SSF53448">
    <property type="entry name" value="Nucleotide-diphospho-sugar transferases"/>
    <property type="match status" value="1"/>
</dbReference>
<evidence type="ECO:0000256" key="4">
    <source>
        <dbReference type="SAM" id="Phobius"/>
    </source>
</evidence>
<proteinExistence type="inferred from homology"/>
<keyword evidence="4" id="KW-0812">Transmembrane</keyword>
<comment type="similarity">
    <text evidence="1">Belongs to the glycosyltransferase 2 family.</text>
</comment>
<evidence type="ECO:0000256" key="2">
    <source>
        <dbReference type="ARBA" id="ARBA00022676"/>
    </source>
</evidence>
<reference evidence="6 7" key="2">
    <citation type="journal article" date="2011" name="Stand. Genomic Sci.">
        <title>Complete genome sequence of Calditerrivibrio nitroreducens type strain (Yu37-1).</title>
        <authorList>
            <person name="Pitluck S."/>
            <person name="Sikorski J."/>
            <person name="Zeytun A."/>
            <person name="Lapidus A."/>
            <person name="Nolan M."/>
            <person name="Lucas S."/>
            <person name="Hammon N."/>
            <person name="Deshpande S."/>
            <person name="Cheng J.F."/>
            <person name="Tapia R."/>
            <person name="Han C."/>
            <person name="Goodwin L."/>
            <person name="Liolios K."/>
            <person name="Pagani I."/>
            <person name="Ivanova N."/>
            <person name="Mavromatis K."/>
            <person name="Pati A."/>
            <person name="Chen A."/>
            <person name="Palaniappan K."/>
            <person name="Hauser L."/>
            <person name="Chang Y.J."/>
            <person name="Jeffries C.D."/>
            <person name="Detter J.C."/>
            <person name="Brambilla E."/>
            <person name="Djao O.D."/>
            <person name="Rohde M."/>
            <person name="Spring S."/>
            <person name="Goker M."/>
            <person name="Woyke T."/>
            <person name="Bristow J."/>
            <person name="Eisen J.A."/>
            <person name="Markowitz V."/>
            <person name="Hugenholtz P."/>
            <person name="Kyrpides N.C."/>
            <person name="Klenk H.P."/>
            <person name="Land M."/>
        </authorList>
    </citation>
    <scope>NUCLEOTIDE SEQUENCE [LARGE SCALE GENOMIC DNA]</scope>
    <source>
        <strain evidence="7">DSM 19672 / NBRC 101217 / Yu37-1</strain>
    </source>
</reference>
<keyword evidence="2" id="KW-0328">Glycosyltransferase</keyword>
<protein>
    <submittedName>
        <fullName evidence="6">Glycosyl transferase family 2</fullName>
    </submittedName>
</protein>
<dbReference type="EMBL" id="CP002347">
    <property type="protein sequence ID" value="ADR18070.1"/>
    <property type="molecule type" value="Genomic_DNA"/>
</dbReference>
<evidence type="ECO:0000313" key="7">
    <source>
        <dbReference type="Proteomes" id="UP000007039"/>
    </source>
</evidence>
<keyword evidence="3 6" id="KW-0808">Transferase</keyword>
<organism evidence="6 7">
    <name type="scientific">Calditerrivibrio nitroreducens (strain DSM 19672 / NBRC 101217 / Yu37-1)</name>
    <dbReference type="NCBI Taxonomy" id="768670"/>
    <lineage>
        <taxon>Bacteria</taxon>
        <taxon>Pseudomonadati</taxon>
        <taxon>Deferribacterota</taxon>
        <taxon>Deferribacteres</taxon>
        <taxon>Deferribacterales</taxon>
        <taxon>Calditerrivibrionaceae</taxon>
    </lineage>
</organism>
<dbReference type="InterPro" id="IPR029044">
    <property type="entry name" value="Nucleotide-diphossugar_trans"/>
</dbReference>
<dbReference type="KEGG" id="cni:Calni_0157"/>
<keyword evidence="7" id="KW-1185">Reference proteome</keyword>
<dbReference type="InterPro" id="IPR001173">
    <property type="entry name" value="Glyco_trans_2-like"/>
</dbReference>
<sequence length="311" mass="36429">MSKVALLTLNWNNWEDSKNFLDSVFFLDYKNYDIIFIDNGSNDNSVDNLISFLTNKNLDYKIIDENNTIENISENSQFYIIKNDENLGYTGGFNKGLEFILNNVKNYKFIWILNNDTVLNKSSLGNLVKCYYEAINKNIKVGALGTKILYPNGELQMLGGCTLYPIIGNSIFRKKDNERLDYISGASLFMPVDVVRYVGLFDERFFLYWDDADYGIRIQKKGYKIVYCSSCIIYHKEGGTAGRINKVNDYYWVRNGFLFTKKHYPYFLPFVFFSYFFKYTIVRKLKNLPFNFDAYVRGVKDFLTNKFGEIK</sequence>
<reference key="1">
    <citation type="submission" date="2010-11" db="EMBL/GenBank/DDBJ databases">
        <title>The complete genome of chromosome of Calditerrivibrio nitroreducens DSM 19672.</title>
        <authorList>
            <consortium name="US DOE Joint Genome Institute (JGI-PGF)"/>
            <person name="Lucas S."/>
            <person name="Copeland A."/>
            <person name="Lapidus A."/>
            <person name="Bruce D."/>
            <person name="Goodwin L."/>
            <person name="Pitluck S."/>
            <person name="Kyrpides N."/>
            <person name="Mavromatis K."/>
            <person name="Ivanova N."/>
            <person name="Mikhailova N."/>
            <person name="Zeytun A."/>
            <person name="Brettin T."/>
            <person name="Detter J.C."/>
            <person name="Tapia R."/>
            <person name="Han C."/>
            <person name="Land M."/>
            <person name="Hauser L."/>
            <person name="Markowitz V."/>
            <person name="Cheng J.-F."/>
            <person name="Hugenholtz P."/>
            <person name="Woyke T."/>
            <person name="Wu D."/>
            <person name="Spring S."/>
            <person name="Schroeder M."/>
            <person name="Brambilla E."/>
            <person name="Klenk H.-P."/>
            <person name="Eisen J.A."/>
        </authorList>
    </citation>
    <scope>NUCLEOTIDE SEQUENCE [LARGE SCALE GENOMIC DNA]</scope>
    <source>
        <strain>DSM 19672</strain>
    </source>
</reference>
<dbReference type="AlphaFoldDB" id="E4TJ34"/>
<dbReference type="CAZy" id="GT2">
    <property type="family name" value="Glycosyltransferase Family 2"/>
</dbReference>
<evidence type="ECO:0000256" key="3">
    <source>
        <dbReference type="ARBA" id="ARBA00022679"/>
    </source>
</evidence>
<dbReference type="GO" id="GO:0016757">
    <property type="term" value="F:glycosyltransferase activity"/>
    <property type="evidence" value="ECO:0007669"/>
    <property type="project" value="UniProtKB-KW"/>
</dbReference>
<dbReference type="RefSeq" id="WP_013450287.1">
    <property type="nucleotide sequence ID" value="NC_014758.1"/>
</dbReference>
<keyword evidence="4" id="KW-1133">Transmembrane helix</keyword>
<evidence type="ECO:0000313" key="6">
    <source>
        <dbReference type="EMBL" id="ADR18070.1"/>
    </source>
</evidence>
<dbReference type="STRING" id="768670.Calni_0157"/>
<gene>
    <name evidence="6" type="ordered locus">Calni_0157</name>
</gene>
<dbReference type="Proteomes" id="UP000007039">
    <property type="component" value="Chromosome"/>
</dbReference>
<dbReference type="PANTHER" id="PTHR43179">
    <property type="entry name" value="RHAMNOSYLTRANSFERASE WBBL"/>
    <property type="match status" value="1"/>
</dbReference>
<dbReference type="CDD" id="cd04186">
    <property type="entry name" value="GT_2_like_c"/>
    <property type="match status" value="1"/>
</dbReference>
<dbReference type="Pfam" id="PF00535">
    <property type="entry name" value="Glycos_transf_2"/>
    <property type="match status" value="1"/>
</dbReference>
<dbReference type="eggNOG" id="COG1216">
    <property type="taxonomic scope" value="Bacteria"/>
</dbReference>
<feature type="transmembrane region" description="Helical" evidence="4">
    <location>
        <begin position="264"/>
        <end position="282"/>
    </location>
</feature>